<feature type="domain" description="SprT-like" evidence="1">
    <location>
        <begin position="38"/>
        <end position="109"/>
    </location>
</feature>
<dbReference type="PANTHER" id="PTHR38773">
    <property type="entry name" value="PROTEIN SPRT"/>
    <property type="match status" value="1"/>
</dbReference>
<proteinExistence type="predicted"/>
<sequence length="168" mass="18922">MNIKLAKEIVRTKLDLVVAHANLVYDLDLDPALKENRGKCAGKASANAYTKKSTVCINYNMMLVNKDNWDSILEDTIAHEVAHIVEYMLVGKMSHSSFWSEICITLGGTGKRYHNLKLATVQYIYEVNGHKLYLTAIKHNRIQSGVSYRCKTGNIYPSHFVGVYDPLA</sequence>
<evidence type="ECO:0000313" key="3">
    <source>
        <dbReference type="Proteomes" id="UP000247773"/>
    </source>
</evidence>
<dbReference type="Proteomes" id="UP000247773">
    <property type="component" value="Genome"/>
</dbReference>
<dbReference type="PANTHER" id="PTHR38773:SF1">
    <property type="entry name" value="PROTEIN SPRT"/>
    <property type="match status" value="1"/>
</dbReference>
<name>A0A2U7N568_9CAUD</name>
<protein>
    <recommendedName>
        <fullName evidence="1">SprT-like domain-containing protein</fullName>
    </recommendedName>
</protein>
<keyword evidence="3" id="KW-1185">Reference proteome</keyword>
<evidence type="ECO:0000259" key="1">
    <source>
        <dbReference type="Pfam" id="PF10263"/>
    </source>
</evidence>
<dbReference type="GO" id="GO:0006950">
    <property type="term" value="P:response to stress"/>
    <property type="evidence" value="ECO:0007669"/>
    <property type="project" value="UniProtKB-ARBA"/>
</dbReference>
<evidence type="ECO:0000313" key="2">
    <source>
        <dbReference type="EMBL" id="ASD52136.1"/>
    </source>
</evidence>
<reference evidence="2 3" key="1">
    <citation type="submission" date="2017-04" db="EMBL/GenBank/DDBJ databases">
        <title>Isolation of lytic bacteriophages infecting Pseudomonas strains for biocontrol of fish and shrimp spoilage during chilled storage.</title>
        <authorList>
            <person name="Yang Z."/>
            <person name="Tao X."/>
            <person name="Gao L."/>
            <person name="Rao S."/>
        </authorList>
    </citation>
    <scope>NUCLEOTIDE SEQUENCE [LARGE SCALE GENOMIC DNA]</scope>
</reference>
<dbReference type="InterPro" id="IPR006640">
    <property type="entry name" value="SprT-like_domain"/>
</dbReference>
<dbReference type="EMBL" id="KY971610">
    <property type="protein sequence ID" value="ASD52136.1"/>
    <property type="molecule type" value="Genomic_DNA"/>
</dbReference>
<accession>A0A2U7N568</accession>
<dbReference type="Pfam" id="PF10263">
    <property type="entry name" value="SprT-like"/>
    <property type="match status" value="1"/>
</dbReference>
<organism evidence="2 3">
    <name type="scientific">Pseudomonas phage PspYZU05</name>
    <dbReference type="NCBI Taxonomy" id="1983556"/>
    <lineage>
        <taxon>Viruses</taxon>
        <taxon>Duplodnaviria</taxon>
        <taxon>Heunggongvirae</taxon>
        <taxon>Uroviricota</taxon>
        <taxon>Caudoviricetes</taxon>
        <taxon>Pantevenvirales</taxon>
        <taxon>Straboviridae</taxon>
        <taxon>Jiangsuvirus</taxon>
        <taxon>Jiangsuvirus pspyzu05</taxon>
    </lineage>
</organism>
<gene>
    <name evidence="2" type="ORF">PspYZU05_184</name>
</gene>